<evidence type="ECO:0000256" key="1">
    <source>
        <dbReference type="SAM" id="MobiDB-lite"/>
    </source>
</evidence>
<evidence type="ECO:0000313" key="3">
    <source>
        <dbReference type="Proteomes" id="UP000567179"/>
    </source>
</evidence>
<feature type="compositionally biased region" description="Polar residues" evidence="1">
    <location>
        <begin position="146"/>
        <end position="160"/>
    </location>
</feature>
<feature type="region of interest" description="Disordered" evidence="1">
    <location>
        <begin position="295"/>
        <end position="327"/>
    </location>
</feature>
<dbReference type="EMBL" id="JAACJJ010000046">
    <property type="protein sequence ID" value="KAF5313908.1"/>
    <property type="molecule type" value="Genomic_DNA"/>
</dbReference>
<dbReference type="AlphaFoldDB" id="A0A8H5AZS6"/>
<reference evidence="2 3" key="1">
    <citation type="journal article" date="2020" name="ISME J.">
        <title>Uncovering the hidden diversity of litter-decomposition mechanisms in mushroom-forming fungi.</title>
        <authorList>
            <person name="Floudas D."/>
            <person name="Bentzer J."/>
            <person name="Ahren D."/>
            <person name="Johansson T."/>
            <person name="Persson P."/>
            <person name="Tunlid A."/>
        </authorList>
    </citation>
    <scope>NUCLEOTIDE SEQUENCE [LARGE SCALE GENOMIC DNA]</scope>
    <source>
        <strain evidence="2 3">CBS 101986</strain>
    </source>
</reference>
<feature type="compositionally biased region" description="Polar residues" evidence="1">
    <location>
        <begin position="299"/>
        <end position="308"/>
    </location>
</feature>
<accession>A0A8H5AZS6</accession>
<organism evidence="2 3">
    <name type="scientific">Psilocybe cf. subviscida</name>
    <dbReference type="NCBI Taxonomy" id="2480587"/>
    <lineage>
        <taxon>Eukaryota</taxon>
        <taxon>Fungi</taxon>
        <taxon>Dikarya</taxon>
        <taxon>Basidiomycota</taxon>
        <taxon>Agaricomycotina</taxon>
        <taxon>Agaricomycetes</taxon>
        <taxon>Agaricomycetidae</taxon>
        <taxon>Agaricales</taxon>
        <taxon>Agaricineae</taxon>
        <taxon>Strophariaceae</taxon>
        <taxon>Psilocybe</taxon>
    </lineage>
</organism>
<gene>
    <name evidence="2" type="ORF">D9619_013065</name>
</gene>
<feature type="compositionally biased region" description="Polar residues" evidence="1">
    <location>
        <begin position="224"/>
        <end position="235"/>
    </location>
</feature>
<sequence>MIKSGTEQQATEIILSPQFLGYPTTATMRPLLGAGLTLTEMLNPAFDHLWLDFDTSQHYLAIDRTYNDTLYSHYLPYIPAIDIVHSPDISTETLNDVSEYRGTSSRRVGSNELADHGIVPDVRLPSHIAIVHSPELSTAPLPDAPSQGSRIHATSQPVSIPTSCSDGQTSLFNFQYEWHTACPQFYVAPPTNTSTPPVVYGSPFGQPKSSYSYDRRSDIYSPASPRSSTSPHDQQTSCDNWFYDIFDYRLRSLGEMNGAIPATLSDDFNLFGSKHDGTIKDPACMPMSDTMSICGGPSKSGSTKQAVQDQDRQHSAPSYHGPELTGLHERGSSYLYETQDERHSSFQRRCILPEQHFDRYNCTPPPSALHQTLGQRMALSSVSQPDQYFYSQPQDMQTWSFPDSGSPYHGHWQVTGQVDSYTPMPDWTSQYLLPESRYILPEICASVSGSMSDFECPLQYKSPTASESSSLVQRHTARSRLTAMDTKPYSRKNLISSGVTPVRKADIFAPSRPIQCTLRIERGDRKGQKCNIWCDGVDEFTKHLKEACHNFSPCKRPPSKSPGADYAPVDDELPMEWGFCTWDQDNDCETFKTRRRKNRLGPMSGGDLIRHIREAHAGVPR</sequence>
<dbReference type="Proteomes" id="UP000567179">
    <property type="component" value="Unassembled WGS sequence"/>
</dbReference>
<protein>
    <submittedName>
        <fullName evidence="2">Uncharacterized protein</fullName>
    </submittedName>
</protein>
<keyword evidence="3" id="KW-1185">Reference proteome</keyword>
<feature type="region of interest" description="Disordered" evidence="1">
    <location>
        <begin position="141"/>
        <end position="160"/>
    </location>
</feature>
<evidence type="ECO:0000313" key="2">
    <source>
        <dbReference type="EMBL" id="KAF5313908.1"/>
    </source>
</evidence>
<feature type="region of interest" description="Disordered" evidence="1">
    <location>
        <begin position="209"/>
        <end position="235"/>
    </location>
</feature>
<comment type="caution">
    <text evidence="2">The sequence shown here is derived from an EMBL/GenBank/DDBJ whole genome shotgun (WGS) entry which is preliminary data.</text>
</comment>
<name>A0A8H5AZS6_9AGAR</name>
<proteinExistence type="predicted"/>